<keyword evidence="3" id="KW-0378">Hydrolase</keyword>
<feature type="compositionally biased region" description="Polar residues" evidence="8">
    <location>
        <begin position="319"/>
        <end position="330"/>
    </location>
</feature>
<evidence type="ECO:0000256" key="2">
    <source>
        <dbReference type="ARBA" id="ARBA00022729"/>
    </source>
</evidence>
<keyword evidence="5" id="KW-0573">Peptidoglycan synthesis</keyword>
<dbReference type="PRINTS" id="PR00725">
    <property type="entry name" value="DADACBPTASE1"/>
</dbReference>
<sequence length="354" mass="37771">MVLPRPFPFLQKLIAAMALLLLVAGCTTAAPPESVLAVPAKPQKYAAIVVDALTGKTLFEVNSTAQRYPASLTKMMTLYMLFEALESGRVTKQTQIPVSDHAASQPPTTLRFRRGETIDVDSAIRAMVVKSANDVAVAVGEYLGGGSEDQFAAMMTAKARSLGMTGTNFRNACGLPDDGQVTTARDMAVLGMALEKRFPQHFHYFSESDFMFRGRLVRGHNDMLGRVRGVDGIKTGYIRASGYNIVTSYNADGRHLIVVVMGADSARQRNNHVEALIQRSLGPTIADAGQPRLMYSGQQPASPPPGLQPPDSALPGLSMPNQATPASTLPGQPASDLPLPDLASPSSPLLLPAQ</sequence>
<accession>A0ABU8KE10</accession>
<name>A0ABU8KE10_9HYPH</name>
<evidence type="ECO:0000256" key="8">
    <source>
        <dbReference type="SAM" id="MobiDB-lite"/>
    </source>
</evidence>
<evidence type="ECO:0000256" key="6">
    <source>
        <dbReference type="ARBA" id="ARBA00023316"/>
    </source>
</evidence>
<feature type="compositionally biased region" description="Low complexity" evidence="8">
    <location>
        <begin position="333"/>
        <end position="354"/>
    </location>
</feature>
<dbReference type="InterPro" id="IPR001967">
    <property type="entry name" value="Peptidase_S11_N"/>
</dbReference>
<evidence type="ECO:0000256" key="7">
    <source>
        <dbReference type="RuleBase" id="RU004016"/>
    </source>
</evidence>
<dbReference type="PANTHER" id="PTHR21581">
    <property type="entry name" value="D-ALANYL-D-ALANINE CARBOXYPEPTIDASE"/>
    <property type="match status" value="1"/>
</dbReference>
<evidence type="ECO:0000259" key="10">
    <source>
        <dbReference type="Pfam" id="PF00768"/>
    </source>
</evidence>
<dbReference type="Gene3D" id="3.40.710.10">
    <property type="entry name" value="DD-peptidase/beta-lactamase superfamily"/>
    <property type="match status" value="1"/>
</dbReference>
<dbReference type="InterPro" id="IPR012338">
    <property type="entry name" value="Beta-lactam/transpept-like"/>
</dbReference>
<feature type="domain" description="Peptidase S11 D-alanyl-D-alanine carboxypeptidase A N-terminal" evidence="10">
    <location>
        <begin position="45"/>
        <end position="264"/>
    </location>
</feature>
<reference evidence="11 12" key="1">
    <citation type="submission" date="2022-12" db="EMBL/GenBank/DDBJ databases">
        <authorList>
            <person name="Muema E."/>
        </authorList>
    </citation>
    <scope>NUCLEOTIDE SEQUENCE [LARGE SCALE GENOMIC DNA]</scope>
    <source>
        <strain evidence="12">1330</strain>
    </source>
</reference>
<keyword evidence="12" id="KW-1185">Reference proteome</keyword>
<keyword evidence="6" id="KW-0961">Cell wall biogenesis/degradation</keyword>
<proteinExistence type="inferred from homology"/>
<evidence type="ECO:0000313" key="11">
    <source>
        <dbReference type="EMBL" id="MEI9403233.1"/>
    </source>
</evidence>
<dbReference type="EMBL" id="JAPYKO010000008">
    <property type="protein sequence ID" value="MEI9403233.1"/>
    <property type="molecule type" value="Genomic_DNA"/>
</dbReference>
<protein>
    <submittedName>
        <fullName evidence="11">D-alanyl-D-alanine carboxypeptidase</fullName>
    </submittedName>
</protein>
<comment type="similarity">
    <text evidence="1 7">Belongs to the peptidase S11 family.</text>
</comment>
<evidence type="ECO:0000256" key="4">
    <source>
        <dbReference type="ARBA" id="ARBA00022960"/>
    </source>
</evidence>
<evidence type="ECO:0000256" key="3">
    <source>
        <dbReference type="ARBA" id="ARBA00022801"/>
    </source>
</evidence>
<evidence type="ECO:0000313" key="12">
    <source>
        <dbReference type="Proteomes" id="UP001366503"/>
    </source>
</evidence>
<dbReference type="Pfam" id="PF00768">
    <property type="entry name" value="Peptidase_S11"/>
    <property type="match status" value="1"/>
</dbReference>
<feature type="region of interest" description="Disordered" evidence="8">
    <location>
        <begin position="287"/>
        <end position="354"/>
    </location>
</feature>
<dbReference type="PANTHER" id="PTHR21581:SF6">
    <property type="entry name" value="TRAFFICKING PROTEIN PARTICLE COMPLEX SUBUNIT 12"/>
    <property type="match status" value="1"/>
</dbReference>
<evidence type="ECO:0000256" key="9">
    <source>
        <dbReference type="SAM" id="SignalP"/>
    </source>
</evidence>
<comment type="caution">
    <text evidence="11">The sequence shown here is derived from an EMBL/GenBank/DDBJ whole genome shotgun (WGS) entry which is preliminary data.</text>
</comment>
<dbReference type="SUPFAM" id="SSF56601">
    <property type="entry name" value="beta-lactamase/transpeptidase-like"/>
    <property type="match status" value="1"/>
</dbReference>
<feature type="signal peptide" evidence="9">
    <location>
        <begin position="1"/>
        <end position="29"/>
    </location>
</feature>
<keyword evidence="11" id="KW-0645">Protease</keyword>
<evidence type="ECO:0000256" key="5">
    <source>
        <dbReference type="ARBA" id="ARBA00022984"/>
    </source>
</evidence>
<gene>
    <name evidence="11" type="ORF">O7A05_13805</name>
</gene>
<dbReference type="PROSITE" id="PS51257">
    <property type="entry name" value="PROKAR_LIPOPROTEIN"/>
    <property type="match status" value="1"/>
</dbReference>
<dbReference type="GO" id="GO:0004180">
    <property type="term" value="F:carboxypeptidase activity"/>
    <property type="evidence" value="ECO:0007669"/>
    <property type="project" value="UniProtKB-KW"/>
</dbReference>
<dbReference type="Proteomes" id="UP001366503">
    <property type="component" value="Unassembled WGS sequence"/>
</dbReference>
<keyword evidence="11" id="KW-0121">Carboxypeptidase</keyword>
<feature type="chain" id="PRO_5045609446" evidence="9">
    <location>
        <begin position="30"/>
        <end position="354"/>
    </location>
</feature>
<evidence type="ECO:0000256" key="1">
    <source>
        <dbReference type="ARBA" id="ARBA00007164"/>
    </source>
</evidence>
<keyword evidence="4" id="KW-0133">Cell shape</keyword>
<keyword evidence="2 9" id="KW-0732">Signal</keyword>
<organism evidence="11 12">
    <name type="scientific">Mesorhizobium argentiipisi</name>
    <dbReference type="NCBI Taxonomy" id="3015175"/>
    <lineage>
        <taxon>Bacteria</taxon>
        <taxon>Pseudomonadati</taxon>
        <taxon>Pseudomonadota</taxon>
        <taxon>Alphaproteobacteria</taxon>
        <taxon>Hyphomicrobiales</taxon>
        <taxon>Phyllobacteriaceae</taxon>
        <taxon>Mesorhizobium</taxon>
    </lineage>
</organism>
<dbReference type="InterPro" id="IPR018044">
    <property type="entry name" value="Peptidase_S11"/>
</dbReference>